<evidence type="ECO:0000256" key="6">
    <source>
        <dbReference type="ARBA" id="ARBA00022605"/>
    </source>
</evidence>
<dbReference type="SUPFAM" id="SSF55021">
    <property type="entry name" value="ACT-like"/>
    <property type="match status" value="1"/>
</dbReference>
<evidence type="ECO:0000313" key="15">
    <source>
        <dbReference type="EMBL" id="AHC73889.1"/>
    </source>
</evidence>
<protein>
    <recommendedName>
        <fullName evidence="5">Homoserine dehydrogenase</fullName>
        <ecNumber evidence="4">1.1.1.3</ecNumber>
    </recommendedName>
</protein>
<dbReference type="GO" id="GO:0009088">
    <property type="term" value="P:threonine biosynthetic process"/>
    <property type="evidence" value="ECO:0007669"/>
    <property type="project" value="UniProtKB-UniPathway"/>
</dbReference>
<dbReference type="CDD" id="cd04881">
    <property type="entry name" value="ACT_HSDH-Hom"/>
    <property type="match status" value="1"/>
</dbReference>
<dbReference type="InterPro" id="IPR001342">
    <property type="entry name" value="HDH_cat"/>
</dbReference>
<dbReference type="InterPro" id="IPR016204">
    <property type="entry name" value="HDH"/>
</dbReference>
<evidence type="ECO:0000256" key="3">
    <source>
        <dbReference type="ARBA" id="ARBA00006753"/>
    </source>
</evidence>
<dbReference type="PATRIC" id="fig|1401328.3.peg.686"/>
<comment type="pathway">
    <text evidence="2">Amino-acid biosynthesis; L-methionine biosynthesis via de novo pathway; L-homoserine from L-aspartate: step 3/3.</text>
</comment>
<keyword evidence="8 12" id="KW-0521">NADP</keyword>
<dbReference type="PROSITE" id="PS01042">
    <property type="entry name" value="HOMOSER_DHGENASE"/>
    <property type="match status" value="1"/>
</dbReference>
<dbReference type="PANTHER" id="PTHR43331">
    <property type="entry name" value="HOMOSERINE DEHYDROGENASE"/>
    <property type="match status" value="1"/>
</dbReference>
<feature type="binding site" evidence="12">
    <location>
        <position position="111"/>
    </location>
    <ligand>
        <name>NADPH</name>
        <dbReference type="ChEBI" id="CHEBI:57783"/>
    </ligand>
</feature>
<organism evidence="15 16">
    <name type="scientific">Candidatus Endolissoclinum faulkneri L5</name>
    <dbReference type="NCBI Taxonomy" id="1401328"/>
    <lineage>
        <taxon>Bacteria</taxon>
        <taxon>Pseudomonadati</taxon>
        <taxon>Pseudomonadota</taxon>
        <taxon>Alphaproteobacteria</taxon>
        <taxon>Rhodospirillales</taxon>
        <taxon>Rhodospirillaceae</taxon>
        <taxon>Candidatus Endolissoclinum</taxon>
    </lineage>
</organism>
<evidence type="ECO:0000256" key="7">
    <source>
        <dbReference type="ARBA" id="ARBA00022697"/>
    </source>
</evidence>
<keyword evidence="9" id="KW-0560">Oxidoreductase</keyword>
<evidence type="ECO:0000256" key="5">
    <source>
        <dbReference type="ARBA" id="ARBA00013376"/>
    </source>
</evidence>
<feature type="binding site" evidence="12">
    <location>
        <position position="196"/>
    </location>
    <ligand>
        <name>L-homoserine</name>
        <dbReference type="ChEBI" id="CHEBI:57476"/>
    </ligand>
</feature>
<dbReference type="STRING" id="1401328.P856_682"/>
<dbReference type="InterPro" id="IPR019811">
    <property type="entry name" value="HDH_CS"/>
</dbReference>
<dbReference type="FunFam" id="3.30.360.10:FF:000005">
    <property type="entry name" value="Homoserine dehydrogenase"/>
    <property type="match status" value="1"/>
</dbReference>
<dbReference type="GO" id="GO:0004412">
    <property type="term" value="F:homoserine dehydrogenase activity"/>
    <property type="evidence" value="ECO:0007669"/>
    <property type="project" value="UniProtKB-EC"/>
</dbReference>
<name>V9TSK1_9PROT</name>
<dbReference type="UniPathway" id="UPA00051">
    <property type="reaction ID" value="UER00465"/>
</dbReference>
<evidence type="ECO:0000313" key="16">
    <source>
        <dbReference type="Proteomes" id="UP000018700"/>
    </source>
</evidence>
<dbReference type="InterPro" id="IPR045865">
    <property type="entry name" value="ACT-like_dom_sf"/>
</dbReference>
<feature type="domain" description="ACT" evidence="14">
    <location>
        <begin position="355"/>
        <end position="430"/>
    </location>
</feature>
<dbReference type="AlphaFoldDB" id="V9TSK1"/>
<dbReference type="KEGG" id="efk:P856_682"/>
<dbReference type="Pfam" id="PF00742">
    <property type="entry name" value="Homoserine_dh"/>
    <property type="match status" value="1"/>
</dbReference>
<dbReference type="SUPFAM" id="SSF51735">
    <property type="entry name" value="NAD(P)-binding Rossmann-fold domains"/>
    <property type="match status" value="1"/>
</dbReference>
<dbReference type="PROSITE" id="PS51671">
    <property type="entry name" value="ACT"/>
    <property type="match status" value="1"/>
</dbReference>
<dbReference type="InterPro" id="IPR002912">
    <property type="entry name" value="ACT_dom"/>
</dbReference>
<evidence type="ECO:0000259" key="14">
    <source>
        <dbReference type="PROSITE" id="PS51671"/>
    </source>
</evidence>
<gene>
    <name evidence="15" type="primary">hom</name>
    <name evidence="15" type="ORF">P856_682</name>
</gene>
<dbReference type="Gene3D" id="3.30.360.10">
    <property type="entry name" value="Dihydrodipicolinate Reductase, domain 2"/>
    <property type="match status" value="1"/>
</dbReference>
<dbReference type="SUPFAM" id="SSF55347">
    <property type="entry name" value="Glyceraldehyde-3-phosphate dehydrogenase-like, C-terminal domain"/>
    <property type="match status" value="1"/>
</dbReference>
<dbReference type="PANTHER" id="PTHR43331:SF1">
    <property type="entry name" value="HOMOSERINE DEHYDROGENASE"/>
    <property type="match status" value="1"/>
</dbReference>
<comment type="similarity">
    <text evidence="3 13">Belongs to the homoserine dehydrogenase family.</text>
</comment>
<evidence type="ECO:0000256" key="13">
    <source>
        <dbReference type="RuleBase" id="RU004171"/>
    </source>
</evidence>
<evidence type="ECO:0000256" key="4">
    <source>
        <dbReference type="ARBA" id="ARBA00013213"/>
    </source>
</evidence>
<evidence type="ECO:0000256" key="8">
    <source>
        <dbReference type="ARBA" id="ARBA00022857"/>
    </source>
</evidence>
<evidence type="ECO:0000256" key="10">
    <source>
        <dbReference type="ARBA" id="ARBA00023167"/>
    </source>
</evidence>
<evidence type="ECO:0000256" key="2">
    <source>
        <dbReference type="ARBA" id="ARBA00005062"/>
    </source>
</evidence>
<comment type="pathway">
    <text evidence="1">Amino-acid biosynthesis; L-threonine biosynthesis; L-threonine from L-aspartate: step 3/5.</text>
</comment>
<dbReference type="InterPro" id="IPR005106">
    <property type="entry name" value="Asp/hSer_DH_NAD-bd"/>
</dbReference>
<keyword evidence="7" id="KW-0791">Threonine biosynthesis</keyword>
<dbReference type="eggNOG" id="COG0460">
    <property type="taxonomic scope" value="Bacteria"/>
</dbReference>
<dbReference type="EMBL" id="CP006745">
    <property type="protein sequence ID" value="AHC73889.1"/>
    <property type="molecule type" value="Genomic_DNA"/>
</dbReference>
<evidence type="ECO:0000256" key="12">
    <source>
        <dbReference type="PIRSR" id="PIRSR000098-2"/>
    </source>
</evidence>
<proteinExistence type="inferred from homology"/>
<feature type="active site" description="Proton donor" evidence="11">
    <location>
        <position position="211"/>
    </location>
</feature>
<dbReference type="Pfam" id="PF03447">
    <property type="entry name" value="NAD_binding_3"/>
    <property type="match status" value="1"/>
</dbReference>
<dbReference type="PIRSF" id="PIRSF000098">
    <property type="entry name" value="Homoser_dehydrog"/>
    <property type="match status" value="1"/>
</dbReference>
<dbReference type="Proteomes" id="UP000018700">
    <property type="component" value="Chromosome"/>
</dbReference>
<dbReference type="UniPathway" id="UPA00050">
    <property type="reaction ID" value="UER00063"/>
</dbReference>
<dbReference type="NCBIfam" id="NF004976">
    <property type="entry name" value="PRK06349.1"/>
    <property type="match status" value="1"/>
</dbReference>
<evidence type="ECO:0000256" key="11">
    <source>
        <dbReference type="PIRSR" id="PIRSR000098-1"/>
    </source>
</evidence>
<dbReference type="HOGENOM" id="CLU_009116_1_0_5"/>
<accession>V9TSK1</accession>
<keyword evidence="16" id="KW-1185">Reference proteome</keyword>
<dbReference type="GO" id="GO:0009086">
    <property type="term" value="P:methionine biosynthetic process"/>
    <property type="evidence" value="ECO:0007669"/>
    <property type="project" value="UniProtKB-KW"/>
</dbReference>
<keyword evidence="10" id="KW-0486">Methionine biosynthesis</keyword>
<reference evidence="15 16" key="1">
    <citation type="journal article" date="2013" name="PLoS ONE">
        <title>Bacterial endosymbiosis in a chordate host: long-term co-evolution and conservation of secondary metabolism.</title>
        <authorList>
            <person name="Kwan J.C."/>
            <person name="Schmidt E.W."/>
        </authorList>
    </citation>
    <scope>NUCLEOTIDE SEQUENCE [LARGE SCALE GENOMIC DNA]</scope>
    <source>
        <strain evidence="16">faulkneri L5</strain>
    </source>
</reference>
<evidence type="ECO:0000256" key="9">
    <source>
        <dbReference type="ARBA" id="ARBA00023002"/>
    </source>
</evidence>
<dbReference type="Gene3D" id="3.30.70.260">
    <property type="match status" value="1"/>
</dbReference>
<dbReference type="Gene3D" id="3.40.50.720">
    <property type="entry name" value="NAD(P)-binding Rossmann-like Domain"/>
    <property type="match status" value="1"/>
</dbReference>
<evidence type="ECO:0000256" key="1">
    <source>
        <dbReference type="ARBA" id="ARBA00005056"/>
    </source>
</evidence>
<keyword evidence="6" id="KW-0028">Amino-acid biosynthesis</keyword>
<dbReference type="EC" id="1.1.1.3" evidence="4"/>
<dbReference type="GO" id="GO:0050661">
    <property type="term" value="F:NADP binding"/>
    <property type="evidence" value="ECO:0007669"/>
    <property type="project" value="InterPro"/>
</dbReference>
<feature type="binding site" evidence="12">
    <location>
        <begin position="14"/>
        <end position="21"/>
    </location>
    <ligand>
        <name>NADP(+)</name>
        <dbReference type="ChEBI" id="CHEBI:58349"/>
    </ligand>
</feature>
<sequence length="434" mass="46814">MDELMSKTLRVAIAGLGTVGAETVRLLTKRRTIISSHAGRPVALVAVSANSKSKDRGLDLNGIDWADDPLALAMRDDVDVVCELIGGSDGVAKNVVEAAIASGKSVVTANKAMLAHYGTELASKAENCGVILAYEAAVAAGIPIIRAVRDGLVANELSRVYGIFNGTSNYILTAMHESGRDFNEVLAEAQELGYTEGDPTCDIDGIDAGYKLSLLSALAFGHTVDFKAVDIEGIRSISAIDIAYAEKFGYRIKLLGFAEKTNDGIRQRVHPCMVAKDTLIAKVEGVFNAIIVDGESVGATLHYGRGAGAGPTASAVISDIIEIALGRGTPVFGLPVDKLFVSQKARQELMRCRYYLRVGVIDRPGVLTHVRNIMSNQDVSMDLFIHNDYNQRERMLLVFIIHEAEEKLLRKAITEIVNLNDDQKVTVMIRIVDL</sequence>
<dbReference type="InterPro" id="IPR036291">
    <property type="entry name" value="NAD(P)-bd_dom_sf"/>
</dbReference>